<accession>A0AAV3Y9D0</accession>
<keyword evidence="3" id="KW-1185">Reference proteome</keyword>
<reference evidence="2 3" key="1">
    <citation type="journal article" date="2021" name="Elife">
        <title>Chloroplast acquisition without the gene transfer in kleptoplastic sea slugs, Plakobranchus ocellatus.</title>
        <authorList>
            <person name="Maeda T."/>
            <person name="Takahashi S."/>
            <person name="Yoshida T."/>
            <person name="Shimamura S."/>
            <person name="Takaki Y."/>
            <person name="Nagai Y."/>
            <person name="Toyoda A."/>
            <person name="Suzuki Y."/>
            <person name="Arimoto A."/>
            <person name="Ishii H."/>
            <person name="Satoh N."/>
            <person name="Nishiyama T."/>
            <person name="Hasebe M."/>
            <person name="Maruyama T."/>
            <person name="Minagawa J."/>
            <person name="Obokata J."/>
            <person name="Shigenobu S."/>
        </authorList>
    </citation>
    <scope>NUCLEOTIDE SEQUENCE [LARGE SCALE GENOMIC DNA]</scope>
</reference>
<proteinExistence type="predicted"/>
<evidence type="ECO:0000313" key="3">
    <source>
        <dbReference type="Proteomes" id="UP000735302"/>
    </source>
</evidence>
<evidence type="ECO:0000313" key="2">
    <source>
        <dbReference type="EMBL" id="GFN78757.1"/>
    </source>
</evidence>
<dbReference type="AlphaFoldDB" id="A0AAV3Y9D0"/>
<organism evidence="2 3">
    <name type="scientific">Plakobranchus ocellatus</name>
    <dbReference type="NCBI Taxonomy" id="259542"/>
    <lineage>
        <taxon>Eukaryota</taxon>
        <taxon>Metazoa</taxon>
        <taxon>Spiralia</taxon>
        <taxon>Lophotrochozoa</taxon>
        <taxon>Mollusca</taxon>
        <taxon>Gastropoda</taxon>
        <taxon>Heterobranchia</taxon>
        <taxon>Euthyneura</taxon>
        <taxon>Panpulmonata</taxon>
        <taxon>Sacoglossa</taxon>
        <taxon>Placobranchoidea</taxon>
        <taxon>Plakobranchidae</taxon>
        <taxon>Plakobranchus</taxon>
    </lineage>
</organism>
<sequence length="79" mass="9056">MVPWKIETGMRPYPHPPGKRGKTTRRIDIATRPRTTIMQKDKEVGKKEGKASGPQRALSLEADNNRYQYRGGTNLYVRT</sequence>
<feature type="region of interest" description="Disordered" evidence="1">
    <location>
        <begin position="41"/>
        <end position="65"/>
    </location>
</feature>
<dbReference type="EMBL" id="BLXT01000597">
    <property type="protein sequence ID" value="GFN78757.1"/>
    <property type="molecule type" value="Genomic_DNA"/>
</dbReference>
<evidence type="ECO:0000256" key="1">
    <source>
        <dbReference type="SAM" id="MobiDB-lite"/>
    </source>
</evidence>
<feature type="region of interest" description="Disordered" evidence="1">
    <location>
        <begin position="1"/>
        <end position="26"/>
    </location>
</feature>
<protein>
    <submittedName>
        <fullName evidence="2">Uncharacterized protein</fullName>
    </submittedName>
</protein>
<name>A0AAV3Y9D0_9GAST</name>
<gene>
    <name evidence="2" type="ORF">PoB_000526300</name>
</gene>
<dbReference type="Proteomes" id="UP000735302">
    <property type="component" value="Unassembled WGS sequence"/>
</dbReference>
<feature type="compositionally biased region" description="Basic and acidic residues" evidence="1">
    <location>
        <begin position="41"/>
        <end position="50"/>
    </location>
</feature>
<comment type="caution">
    <text evidence="2">The sequence shown here is derived from an EMBL/GenBank/DDBJ whole genome shotgun (WGS) entry which is preliminary data.</text>
</comment>